<name>A0A2S4K0X1_9SPIO</name>
<accession>A0A2S4K0X1</accession>
<gene>
    <name evidence="1" type="ORF">AU468_00585</name>
</gene>
<proteinExistence type="predicted"/>
<protein>
    <submittedName>
        <fullName evidence="1">Uncharacterized protein</fullName>
    </submittedName>
</protein>
<dbReference type="EMBL" id="LPWH01000002">
    <property type="protein sequence ID" value="POR05405.1"/>
    <property type="molecule type" value="Genomic_DNA"/>
</dbReference>
<dbReference type="Proteomes" id="UP000237350">
    <property type="component" value="Unassembled WGS sequence"/>
</dbReference>
<reference evidence="2" key="1">
    <citation type="submission" date="2015-12" db="EMBL/GenBank/DDBJ databases">
        <authorList>
            <person name="Lodha T.D."/>
            <person name="Chintalapati S."/>
            <person name="Chintalapati V.R."/>
            <person name="Sravanthi T."/>
        </authorList>
    </citation>
    <scope>NUCLEOTIDE SEQUENCE [LARGE SCALE GENOMIC DNA]</scope>
    <source>
        <strain evidence="2">JC133</strain>
    </source>
</reference>
<sequence length="151" mass="17244">MPKPAGLEGTDDLFDYYLGYNDERQLVRLDGSSSVIHDANEYENVRLTPETASVYLPFFCYFIHSDQGNFYVLDGKNDPRMEQLRPMMDPDVIKKIAPPTLIREDEAGYYLFSAYTLYGTILAKTEYLVHPQGFVEMGDDDPVWQMPAPGV</sequence>
<evidence type="ECO:0000313" key="2">
    <source>
        <dbReference type="Proteomes" id="UP000237350"/>
    </source>
</evidence>
<dbReference type="AlphaFoldDB" id="A0A2S4K0X1"/>
<keyword evidence="2" id="KW-1185">Reference proteome</keyword>
<comment type="caution">
    <text evidence="1">The sequence shown here is derived from an EMBL/GenBank/DDBJ whole genome shotgun (WGS) entry which is preliminary data.</text>
</comment>
<evidence type="ECO:0000313" key="1">
    <source>
        <dbReference type="EMBL" id="POR05405.1"/>
    </source>
</evidence>
<organism evidence="1 2">
    <name type="scientific">Alkalispirochaeta sphaeroplastigenens</name>
    <dbReference type="NCBI Taxonomy" id="1187066"/>
    <lineage>
        <taxon>Bacteria</taxon>
        <taxon>Pseudomonadati</taxon>
        <taxon>Spirochaetota</taxon>
        <taxon>Spirochaetia</taxon>
        <taxon>Spirochaetales</taxon>
        <taxon>Spirochaetaceae</taxon>
        <taxon>Alkalispirochaeta</taxon>
    </lineage>
</organism>